<dbReference type="AlphaFoldDB" id="A0A8T3C9U7"/>
<dbReference type="PROSITE" id="PS50811">
    <property type="entry name" value="WRKY"/>
    <property type="match status" value="1"/>
</dbReference>
<evidence type="ECO:0000259" key="7">
    <source>
        <dbReference type="PROSITE" id="PS50811"/>
    </source>
</evidence>
<protein>
    <recommendedName>
        <fullName evidence="7">WRKY domain-containing protein</fullName>
    </recommendedName>
</protein>
<keyword evidence="9" id="KW-1185">Reference proteome</keyword>
<keyword evidence="2" id="KW-0805">Transcription regulation</keyword>
<proteinExistence type="predicted"/>
<keyword evidence="3" id="KW-0238">DNA-binding</keyword>
<sequence length="184" mass="19967">MASSNMGHRDALNELARGQEVKERLRSILRLSPAGGGGGVEMPSVFVSLDEPVAPAVIAAPASSGGGDQGESSSDGKAGSAGQENNRKKSHSWTTSSCAPYDDGFQWRKYGEKKISKSKFTRSYYRCAYRDEQGCLATKQVQQKEMEDPPMFLVTCSNEHTCNCLSSLFLTEQSPVACSMNLHF</sequence>
<dbReference type="Gene3D" id="2.20.25.80">
    <property type="entry name" value="WRKY domain"/>
    <property type="match status" value="1"/>
</dbReference>
<dbReference type="GO" id="GO:0003700">
    <property type="term" value="F:DNA-binding transcription factor activity"/>
    <property type="evidence" value="ECO:0007669"/>
    <property type="project" value="InterPro"/>
</dbReference>
<comment type="caution">
    <text evidence="8">The sequence shown here is derived from an EMBL/GenBank/DDBJ whole genome shotgun (WGS) entry which is preliminary data.</text>
</comment>
<dbReference type="Proteomes" id="UP000829196">
    <property type="component" value="Unassembled WGS sequence"/>
</dbReference>
<dbReference type="GO" id="GO:0005634">
    <property type="term" value="C:nucleus"/>
    <property type="evidence" value="ECO:0007669"/>
    <property type="project" value="UniProtKB-SubCell"/>
</dbReference>
<dbReference type="InterPro" id="IPR003657">
    <property type="entry name" value="WRKY_dom"/>
</dbReference>
<evidence type="ECO:0000256" key="6">
    <source>
        <dbReference type="SAM" id="MobiDB-lite"/>
    </source>
</evidence>
<evidence type="ECO:0000256" key="1">
    <source>
        <dbReference type="ARBA" id="ARBA00004123"/>
    </source>
</evidence>
<evidence type="ECO:0000256" key="5">
    <source>
        <dbReference type="ARBA" id="ARBA00023242"/>
    </source>
</evidence>
<keyword evidence="4" id="KW-0804">Transcription</keyword>
<gene>
    <name evidence="8" type="ORF">KFK09_000891</name>
</gene>
<dbReference type="EMBL" id="JAGYWB010000001">
    <property type="protein sequence ID" value="KAI0531338.1"/>
    <property type="molecule type" value="Genomic_DNA"/>
</dbReference>
<evidence type="ECO:0000313" key="8">
    <source>
        <dbReference type="EMBL" id="KAI0531338.1"/>
    </source>
</evidence>
<accession>A0A8T3C9U7</accession>
<dbReference type="InterPro" id="IPR036576">
    <property type="entry name" value="WRKY_dom_sf"/>
</dbReference>
<dbReference type="InterPro" id="IPR044810">
    <property type="entry name" value="WRKY_plant"/>
</dbReference>
<evidence type="ECO:0000256" key="3">
    <source>
        <dbReference type="ARBA" id="ARBA00023125"/>
    </source>
</evidence>
<feature type="domain" description="WRKY" evidence="7">
    <location>
        <begin position="96"/>
        <end position="160"/>
    </location>
</feature>
<dbReference type="Pfam" id="PF03106">
    <property type="entry name" value="WRKY"/>
    <property type="match status" value="1"/>
</dbReference>
<feature type="region of interest" description="Disordered" evidence="6">
    <location>
        <begin position="58"/>
        <end position="101"/>
    </location>
</feature>
<dbReference type="PANTHER" id="PTHR31282">
    <property type="entry name" value="WRKY TRANSCRIPTION FACTOR 21-RELATED"/>
    <property type="match status" value="1"/>
</dbReference>
<comment type="subcellular location">
    <subcellularLocation>
        <location evidence="1">Nucleus</location>
    </subcellularLocation>
</comment>
<evidence type="ECO:0000256" key="4">
    <source>
        <dbReference type="ARBA" id="ARBA00023163"/>
    </source>
</evidence>
<dbReference type="SUPFAM" id="SSF118290">
    <property type="entry name" value="WRKY DNA-binding domain"/>
    <property type="match status" value="1"/>
</dbReference>
<dbReference type="SMART" id="SM00774">
    <property type="entry name" value="WRKY"/>
    <property type="match status" value="1"/>
</dbReference>
<dbReference type="SMR" id="A0A8T3C9U7"/>
<keyword evidence="5" id="KW-0539">Nucleus</keyword>
<dbReference type="OrthoDB" id="770297at2759"/>
<evidence type="ECO:0000256" key="2">
    <source>
        <dbReference type="ARBA" id="ARBA00023015"/>
    </source>
</evidence>
<evidence type="ECO:0000313" key="9">
    <source>
        <dbReference type="Proteomes" id="UP000829196"/>
    </source>
</evidence>
<reference evidence="8" key="1">
    <citation type="journal article" date="2022" name="Front. Genet.">
        <title>Chromosome-Scale Assembly of the Dendrobium nobile Genome Provides Insights Into the Molecular Mechanism of the Biosynthesis of the Medicinal Active Ingredient of Dendrobium.</title>
        <authorList>
            <person name="Xu Q."/>
            <person name="Niu S.-C."/>
            <person name="Li K.-L."/>
            <person name="Zheng P.-J."/>
            <person name="Zhang X.-J."/>
            <person name="Jia Y."/>
            <person name="Liu Y."/>
            <person name="Niu Y.-X."/>
            <person name="Yu L.-H."/>
            <person name="Chen D.-F."/>
            <person name="Zhang G.-Q."/>
        </authorList>
    </citation>
    <scope>NUCLEOTIDE SEQUENCE</scope>
    <source>
        <tissue evidence="8">Leaf</tissue>
    </source>
</reference>
<name>A0A8T3C9U7_DENNO</name>
<dbReference type="GO" id="GO:0043565">
    <property type="term" value="F:sequence-specific DNA binding"/>
    <property type="evidence" value="ECO:0007669"/>
    <property type="project" value="InterPro"/>
</dbReference>
<organism evidence="8 9">
    <name type="scientific">Dendrobium nobile</name>
    <name type="common">Orchid</name>
    <dbReference type="NCBI Taxonomy" id="94219"/>
    <lineage>
        <taxon>Eukaryota</taxon>
        <taxon>Viridiplantae</taxon>
        <taxon>Streptophyta</taxon>
        <taxon>Embryophyta</taxon>
        <taxon>Tracheophyta</taxon>
        <taxon>Spermatophyta</taxon>
        <taxon>Magnoliopsida</taxon>
        <taxon>Liliopsida</taxon>
        <taxon>Asparagales</taxon>
        <taxon>Orchidaceae</taxon>
        <taxon>Epidendroideae</taxon>
        <taxon>Malaxideae</taxon>
        <taxon>Dendrobiinae</taxon>
        <taxon>Dendrobium</taxon>
    </lineage>
</organism>